<dbReference type="Pfam" id="PF04193">
    <property type="entry name" value="PQ-loop"/>
    <property type="match status" value="1"/>
</dbReference>
<gene>
    <name evidence="6" type="ORF">EV696_10172</name>
</gene>
<evidence type="ECO:0000256" key="2">
    <source>
        <dbReference type="ARBA" id="ARBA00022692"/>
    </source>
</evidence>
<comment type="subcellular location">
    <subcellularLocation>
        <location evidence="1">Membrane</location>
        <topology evidence="1">Multi-pass membrane protein</topology>
    </subcellularLocation>
</comment>
<dbReference type="NCBIfam" id="NF037968">
    <property type="entry name" value="SemiSWEET_2"/>
    <property type="match status" value="1"/>
</dbReference>
<keyword evidence="3 5" id="KW-1133">Transmembrane helix</keyword>
<feature type="transmembrane region" description="Helical" evidence="5">
    <location>
        <begin position="38"/>
        <end position="56"/>
    </location>
</feature>
<keyword evidence="2 5" id="KW-0812">Transmembrane</keyword>
<dbReference type="RefSeq" id="WP_198325167.1">
    <property type="nucleotide sequence ID" value="NZ_CP037953.1"/>
</dbReference>
<organism evidence="6 7">
    <name type="scientific">Permianibacter aggregans</name>
    <dbReference type="NCBI Taxonomy" id="1510150"/>
    <lineage>
        <taxon>Bacteria</taxon>
        <taxon>Pseudomonadati</taxon>
        <taxon>Pseudomonadota</taxon>
        <taxon>Gammaproteobacteria</taxon>
        <taxon>Pseudomonadales</taxon>
        <taxon>Pseudomonadaceae</taxon>
        <taxon>Permianibacter</taxon>
    </lineage>
</organism>
<evidence type="ECO:0000313" key="7">
    <source>
        <dbReference type="Proteomes" id="UP000295375"/>
    </source>
</evidence>
<accession>A0A4R6UYP3</accession>
<dbReference type="Gene3D" id="1.20.1280.290">
    <property type="match status" value="1"/>
</dbReference>
<evidence type="ECO:0000256" key="4">
    <source>
        <dbReference type="ARBA" id="ARBA00023136"/>
    </source>
</evidence>
<dbReference type="InterPro" id="IPR047662">
    <property type="entry name" value="SemiSWEET"/>
</dbReference>
<feature type="transmembrane region" description="Helical" evidence="5">
    <location>
        <begin position="6"/>
        <end position="26"/>
    </location>
</feature>
<dbReference type="AlphaFoldDB" id="A0A4R6UYP3"/>
<dbReference type="GO" id="GO:0051119">
    <property type="term" value="F:sugar transmembrane transporter activity"/>
    <property type="evidence" value="ECO:0007669"/>
    <property type="project" value="InterPro"/>
</dbReference>
<name>A0A4R6UYP3_9GAMM</name>
<protein>
    <submittedName>
        <fullName evidence="6">MtN3 and saliva related transmembrane protein</fullName>
    </submittedName>
</protein>
<evidence type="ECO:0000256" key="5">
    <source>
        <dbReference type="SAM" id="Phobius"/>
    </source>
</evidence>
<feature type="transmembrane region" description="Helical" evidence="5">
    <location>
        <begin position="62"/>
        <end position="80"/>
    </location>
</feature>
<sequence length="83" mass="9176">MDGDFIGYLAACCTTFSFLPQVFRAWQTRDTKAISLSMYLVFVTGVALWLVYGVLIGNWPMMVANGLTLTLAGSVLVMKLRYG</sequence>
<evidence type="ECO:0000256" key="3">
    <source>
        <dbReference type="ARBA" id="ARBA00022989"/>
    </source>
</evidence>
<dbReference type="GO" id="GO:0016020">
    <property type="term" value="C:membrane"/>
    <property type="evidence" value="ECO:0007669"/>
    <property type="project" value="UniProtKB-SubCell"/>
</dbReference>
<evidence type="ECO:0000313" key="6">
    <source>
        <dbReference type="EMBL" id="TDQ51103.1"/>
    </source>
</evidence>
<dbReference type="Proteomes" id="UP000295375">
    <property type="component" value="Unassembled WGS sequence"/>
</dbReference>
<evidence type="ECO:0000256" key="1">
    <source>
        <dbReference type="ARBA" id="ARBA00004141"/>
    </source>
</evidence>
<comment type="caution">
    <text evidence="6">The sequence shown here is derived from an EMBL/GenBank/DDBJ whole genome shotgun (WGS) entry which is preliminary data.</text>
</comment>
<dbReference type="EMBL" id="SNYM01000001">
    <property type="protein sequence ID" value="TDQ51103.1"/>
    <property type="molecule type" value="Genomic_DNA"/>
</dbReference>
<keyword evidence="4 5" id="KW-0472">Membrane</keyword>
<proteinExistence type="predicted"/>
<keyword evidence="7" id="KW-1185">Reference proteome</keyword>
<dbReference type="InterPro" id="IPR006603">
    <property type="entry name" value="PQ-loop_rpt"/>
</dbReference>
<reference evidence="6 7" key="1">
    <citation type="submission" date="2019-03" db="EMBL/GenBank/DDBJ databases">
        <title>Genomic Encyclopedia of Type Strains, Phase IV (KMG-IV): sequencing the most valuable type-strain genomes for metagenomic binning, comparative biology and taxonomic classification.</title>
        <authorList>
            <person name="Goeker M."/>
        </authorList>
    </citation>
    <scope>NUCLEOTIDE SEQUENCE [LARGE SCALE GENOMIC DNA]</scope>
    <source>
        <strain evidence="6 7">DSM 103792</strain>
    </source>
</reference>